<evidence type="ECO:0000256" key="1">
    <source>
        <dbReference type="SAM" id="Coils"/>
    </source>
</evidence>
<reference evidence="2" key="1">
    <citation type="submission" date="2021-06" db="EMBL/GenBank/DDBJ databases">
        <authorList>
            <person name="Kallberg Y."/>
            <person name="Tangrot J."/>
            <person name="Rosling A."/>
        </authorList>
    </citation>
    <scope>NUCLEOTIDE SEQUENCE</scope>
    <source>
        <strain evidence="2">87-6 pot B 2015</strain>
    </source>
</reference>
<sequence>MTYIETAYIKLSINNKLPSNNIQNRSALFPDTSETISTLNKKVKEFENKFKVLSDLFNNIKEEELMLTFDLQLQSVTSAITQIIPMTNLHK</sequence>
<comment type="caution">
    <text evidence="2">The sequence shown here is derived from an EMBL/GenBank/DDBJ whole genome shotgun (WGS) entry which is preliminary data.</text>
</comment>
<accession>A0A9N8VAD0</accession>
<protein>
    <submittedName>
        <fullName evidence="2">2375_t:CDS:1</fullName>
    </submittedName>
</protein>
<dbReference type="EMBL" id="CAJVPP010000080">
    <property type="protein sequence ID" value="CAG8440447.1"/>
    <property type="molecule type" value="Genomic_DNA"/>
</dbReference>
<proteinExistence type="predicted"/>
<keyword evidence="1" id="KW-0175">Coiled coil</keyword>
<feature type="coiled-coil region" evidence="1">
    <location>
        <begin position="36"/>
        <end position="63"/>
    </location>
</feature>
<name>A0A9N8VAD0_FUNMO</name>
<organism evidence="2 3">
    <name type="scientific">Funneliformis mosseae</name>
    <name type="common">Endomycorrhizal fungus</name>
    <name type="synonym">Glomus mosseae</name>
    <dbReference type="NCBI Taxonomy" id="27381"/>
    <lineage>
        <taxon>Eukaryota</taxon>
        <taxon>Fungi</taxon>
        <taxon>Fungi incertae sedis</taxon>
        <taxon>Mucoromycota</taxon>
        <taxon>Glomeromycotina</taxon>
        <taxon>Glomeromycetes</taxon>
        <taxon>Glomerales</taxon>
        <taxon>Glomeraceae</taxon>
        <taxon>Funneliformis</taxon>
    </lineage>
</organism>
<evidence type="ECO:0000313" key="3">
    <source>
        <dbReference type="Proteomes" id="UP000789375"/>
    </source>
</evidence>
<evidence type="ECO:0000313" key="2">
    <source>
        <dbReference type="EMBL" id="CAG8440447.1"/>
    </source>
</evidence>
<gene>
    <name evidence="2" type="ORF">FMOSSE_LOCUS766</name>
</gene>
<dbReference type="Proteomes" id="UP000789375">
    <property type="component" value="Unassembled WGS sequence"/>
</dbReference>
<keyword evidence="3" id="KW-1185">Reference proteome</keyword>
<dbReference type="AlphaFoldDB" id="A0A9N8VAD0"/>